<comment type="caution">
    <text evidence="1">The sequence shown here is derived from an EMBL/GenBank/DDBJ whole genome shotgun (WGS) entry which is preliminary data.</text>
</comment>
<dbReference type="Pfam" id="PF22752">
    <property type="entry name" value="DUF488-N3i"/>
    <property type="match status" value="1"/>
</dbReference>
<dbReference type="AlphaFoldDB" id="K2R198"/>
<accession>K2R198</accession>
<evidence type="ECO:0008006" key="3">
    <source>
        <dbReference type="Google" id="ProtNLM"/>
    </source>
</evidence>
<organism evidence="1 2">
    <name type="scientific">Methanobacterium formicicum (strain DSM 3637 / PP1)</name>
    <dbReference type="NCBI Taxonomy" id="1204725"/>
    <lineage>
        <taxon>Archaea</taxon>
        <taxon>Methanobacteriati</taxon>
        <taxon>Methanobacteriota</taxon>
        <taxon>Methanomada group</taxon>
        <taxon>Methanobacteria</taxon>
        <taxon>Methanobacteriales</taxon>
        <taxon>Methanobacteriaceae</taxon>
        <taxon>Methanobacterium</taxon>
    </lineage>
</organism>
<evidence type="ECO:0000313" key="2">
    <source>
        <dbReference type="Proteomes" id="UP000007360"/>
    </source>
</evidence>
<protein>
    <recommendedName>
        <fullName evidence="3">Uroporphyrin-III C-methyltransferase</fullName>
    </recommendedName>
</protein>
<evidence type="ECO:0000313" key="1">
    <source>
        <dbReference type="EMBL" id="EKF84987.1"/>
    </source>
</evidence>
<sequence length="136" mass="16301">MRVLLKFRLVIKTKKRTKMIQIKRAYQEAGEKDGYRILIDRLWPRGVSKEKLKIDQWIKEIAPSDELRKSFGHDPDKWETFQTGYRRELEDKSELINMIKKLEEKMDTITLIYAAKDEKHNNAVVLLELLNKREDI</sequence>
<dbReference type="PANTHER" id="PTHR36849:SF1">
    <property type="entry name" value="CYTOPLASMIC PROTEIN"/>
    <property type="match status" value="1"/>
</dbReference>
<gene>
    <name evidence="1" type="ORF">A994_11337</name>
</gene>
<dbReference type="Proteomes" id="UP000007360">
    <property type="component" value="Unassembled WGS sequence"/>
</dbReference>
<dbReference type="PATRIC" id="fig|1204725.3.peg.2277"/>
<name>K2R198_METFP</name>
<proteinExistence type="predicted"/>
<reference evidence="1 2" key="1">
    <citation type="journal article" date="2012" name="J. Bacteriol.">
        <title>Draft genome sequence of Methanobacterium formicicum DSM 3637, an archaebacterium isolated from the methane producer amoeba Pelomyxa palustris.</title>
        <authorList>
            <person name="Gutierrez G."/>
        </authorList>
    </citation>
    <scope>NUCLEOTIDE SEQUENCE [LARGE SCALE GENOMIC DNA]</scope>
    <source>
        <strain evidence="2">DSM 3637 / PP1</strain>
    </source>
</reference>
<dbReference type="PANTHER" id="PTHR36849">
    <property type="entry name" value="CYTOPLASMIC PROTEIN-RELATED"/>
    <property type="match status" value="1"/>
</dbReference>
<dbReference type="EMBL" id="AMPO01000011">
    <property type="protein sequence ID" value="EKF84987.1"/>
    <property type="molecule type" value="Genomic_DNA"/>
</dbReference>
<dbReference type="InterPro" id="IPR052552">
    <property type="entry name" value="YeaO-like"/>
</dbReference>
<keyword evidence="2" id="KW-1185">Reference proteome</keyword>